<dbReference type="Pfam" id="PF01436">
    <property type="entry name" value="NHL"/>
    <property type="match status" value="2"/>
</dbReference>
<dbReference type="OMA" id="FRRIKVF"/>
<feature type="repeat" description="NHL" evidence="2">
    <location>
        <begin position="368"/>
        <end position="411"/>
    </location>
</feature>
<dbReference type="GO" id="GO:0043161">
    <property type="term" value="P:proteasome-mediated ubiquitin-dependent protein catabolic process"/>
    <property type="evidence" value="ECO:0007669"/>
    <property type="project" value="TreeGrafter"/>
</dbReference>
<dbReference type="GO" id="GO:0000209">
    <property type="term" value="P:protein polyubiquitination"/>
    <property type="evidence" value="ECO:0007669"/>
    <property type="project" value="TreeGrafter"/>
</dbReference>
<evidence type="ECO:0008006" key="7">
    <source>
        <dbReference type="Google" id="ProtNLM"/>
    </source>
</evidence>
<dbReference type="STRING" id="121224.E0VCC3"/>
<feature type="repeat" description="NHL" evidence="2">
    <location>
        <begin position="323"/>
        <end position="364"/>
    </location>
</feature>
<feature type="repeat" description="NHL" evidence="2">
    <location>
        <begin position="279"/>
        <end position="322"/>
    </location>
</feature>
<dbReference type="EMBL" id="AAZO01000991">
    <property type="status" value="NOT_ANNOTATED_CDS"/>
    <property type="molecule type" value="Genomic_DNA"/>
</dbReference>
<dbReference type="KEGG" id="phu:Phum_PHUM083020"/>
<dbReference type="PANTHER" id="PTHR24104">
    <property type="entry name" value="E3 UBIQUITIN-PROTEIN LIGASE NHLRC1-RELATED"/>
    <property type="match status" value="1"/>
</dbReference>
<keyword evidence="6" id="KW-1185">Reference proteome</keyword>
<dbReference type="PANTHER" id="PTHR24104:SF25">
    <property type="entry name" value="PROTEIN LIN-41"/>
    <property type="match status" value="1"/>
</dbReference>
<reference evidence="4" key="1">
    <citation type="submission" date="2007-04" db="EMBL/GenBank/DDBJ databases">
        <title>Annotation of Pediculus humanus corporis strain USDA.</title>
        <authorList>
            <person name="Kirkness E."/>
            <person name="Hannick L."/>
            <person name="Hass B."/>
            <person name="Bruggner R."/>
            <person name="Lawson D."/>
            <person name="Bidwell S."/>
            <person name="Joardar V."/>
            <person name="Caler E."/>
            <person name="Walenz B."/>
            <person name="Inman J."/>
            <person name="Schobel S."/>
            <person name="Galinsky K."/>
            <person name="Amedeo P."/>
            <person name="Strausberg R."/>
        </authorList>
    </citation>
    <scope>NUCLEOTIDE SEQUENCE</scope>
    <source>
        <strain evidence="4">USDA</strain>
    </source>
</reference>
<protein>
    <recommendedName>
        <fullName evidence="7">Nhl repeat-containing protein</fullName>
    </recommendedName>
</protein>
<dbReference type="EnsemblMetazoa" id="PHUM083020-RA">
    <property type="protein sequence ID" value="PHUM083020-PA"/>
    <property type="gene ID" value="PHUM083020"/>
</dbReference>
<dbReference type="GO" id="GO:0061630">
    <property type="term" value="F:ubiquitin protein ligase activity"/>
    <property type="evidence" value="ECO:0007669"/>
    <property type="project" value="TreeGrafter"/>
</dbReference>
<dbReference type="InterPro" id="IPR050952">
    <property type="entry name" value="TRIM-NHL_E3_ligases"/>
</dbReference>
<dbReference type="GeneID" id="8231493"/>
<evidence type="ECO:0000313" key="4">
    <source>
        <dbReference type="EMBL" id="EEB11009.1"/>
    </source>
</evidence>
<dbReference type="Gene3D" id="2.120.10.30">
    <property type="entry name" value="TolB, C-terminal domain"/>
    <property type="match status" value="3"/>
</dbReference>
<accession>E0VCC3</accession>
<organism>
    <name type="scientific">Pediculus humanus subsp. corporis</name>
    <name type="common">Body louse</name>
    <dbReference type="NCBI Taxonomy" id="121224"/>
    <lineage>
        <taxon>Eukaryota</taxon>
        <taxon>Metazoa</taxon>
        <taxon>Ecdysozoa</taxon>
        <taxon>Arthropoda</taxon>
        <taxon>Hexapoda</taxon>
        <taxon>Insecta</taxon>
        <taxon>Pterygota</taxon>
        <taxon>Neoptera</taxon>
        <taxon>Paraneoptera</taxon>
        <taxon>Psocodea</taxon>
        <taxon>Troctomorpha</taxon>
        <taxon>Phthiraptera</taxon>
        <taxon>Anoplura</taxon>
        <taxon>Pediculidae</taxon>
        <taxon>Pediculus</taxon>
    </lineage>
</organism>
<gene>
    <name evidence="5" type="primary">8231493</name>
    <name evidence="4" type="ORF">Phum_PHUM083020</name>
</gene>
<dbReference type="PROSITE" id="PS51125">
    <property type="entry name" value="NHL"/>
    <property type="match status" value="6"/>
</dbReference>
<dbReference type="VEuPathDB" id="VectorBase:PHUM083020"/>
<keyword evidence="1" id="KW-0677">Repeat</keyword>
<dbReference type="SUPFAM" id="SSF101898">
    <property type="entry name" value="NHL repeat"/>
    <property type="match status" value="1"/>
</dbReference>
<name>E0VCC3_PEDHC</name>
<proteinExistence type="predicted"/>
<dbReference type="InterPro" id="IPR001258">
    <property type="entry name" value="NHL_repeat"/>
</dbReference>
<sequence length="455" mass="52603">MGIPIDLHSIEEINERVKASQFLDTLLDVVTDTPTVQSYLFEYFKMEKIKYFRHLIDTIEETRKRYEETCDGIEKEIRKNTNDKIQKILDEEKILMRKFNDMKNLTISKLEINKNICNDGLKWLENLKFSWFSQEEEEEDVEEEESIQRKFLNGYQNQLKDIKVYSFIKTENEKNYEINEKINPKFIIGSKGQNDGEFCRPWGVCVNGIGQILVADRSNDRIQIFSESGEFMFNFGKTGFENGEFSCPSGIATDRNLRIIVADKNNHRVQIFSPNGLFLDSFGKLGNEPGEFKFPWDVATNLDDEIAVSDPFNSRIQLFDKFGKLLKIFQSKNLKNPRGLAFYPDGKLLVTDFDNHKILLLDSNMNIVMKFSKEGHEEGELFRPQGIAVFDNGSFAVSDCKNYRIQIFNRNGRFEKSFGSKGSSPGEFDCPQGIAIHKNGNIIVVDFGNNRLQIF</sequence>
<reference evidence="5" key="3">
    <citation type="submission" date="2020-05" db="UniProtKB">
        <authorList>
            <consortium name="EnsemblMetazoa"/>
        </authorList>
    </citation>
    <scope>IDENTIFICATION</scope>
    <source>
        <strain evidence="5">USDA</strain>
    </source>
</reference>
<reference evidence="4" key="2">
    <citation type="submission" date="2007-04" db="EMBL/GenBank/DDBJ databases">
        <title>The genome of the human body louse.</title>
        <authorList>
            <consortium name="The Human Body Louse Genome Consortium"/>
            <person name="Kirkness E."/>
            <person name="Walenz B."/>
            <person name="Hass B."/>
            <person name="Bruggner R."/>
            <person name="Strausberg R."/>
        </authorList>
    </citation>
    <scope>NUCLEOTIDE SEQUENCE</scope>
    <source>
        <strain evidence="4">USDA</strain>
    </source>
</reference>
<feature type="repeat" description="NHL" evidence="2">
    <location>
        <begin position="415"/>
        <end position="455"/>
    </location>
</feature>
<evidence type="ECO:0000256" key="3">
    <source>
        <dbReference type="SAM" id="Coils"/>
    </source>
</evidence>
<evidence type="ECO:0000256" key="1">
    <source>
        <dbReference type="ARBA" id="ARBA00022737"/>
    </source>
</evidence>
<feature type="repeat" description="NHL" evidence="2">
    <location>
        <begin position="232"/>
        <end position="275"/>
    </location>
</feature>
<keyword evidence="3" id="KW-0175">Coiled coil</keyword>
<evidence type="ECO:0000313" key="5">
    <source>
        <dbReference type="EnsemblMetazoa" id="PHUM083020-PA"/>
    </source>
</evidence>
<dbReference type="eggNOG" id="KOG2177">
    <property type="taxonomic scope" value="Eukaryota"/>
</dbReference>
<dbReference type="FunFam" id="2.120.10.30:FF:000037">
    <property type="entry name" value="Uncharacterized protein, isoform E"/>
    <property type="match status" value="1"/>
</dbReference>
<evidence type="ECO:0000313" key="6">
    <source>
        <dbReference type="Proteomes" id="UP000009046"/>
    </source>
</evidence>
<dbReference type="RefSeq" id="XP_002423747.1">
    <property type="nucleotide sequence ID" value="XM_002423702.1"/>
</dbReference>
<dbReference type="Pfam" id="PF17170">
    <property type="entry name" value="DUF5128"/>
    <property type="match status" value="1"/>
</dbReference>
<dbReference type="EMBL" id="DS235051">
    <property type="protein sequence ID" value="EEB11009.1"/>
    <property type="molecule type" value="Genomic_DNA"/>
</dbReference>
<dbReference type="InParanoid" id="E0VCC3"/>
<dbReference type="HOGENOM" id="CLU_588372_0_0_1"/>
<evidence type="ECO:0000256" key="2">
    <source>
        <dbReference type="PROSITE-ProRule" id="PRU00504"/>
    </source>
</evidence>
<dbReference type="AlphaFoldDB" id="E0VCC3"/>
<feature type="coiled-coil region" evidence="3">
    <location>
        <begin position="56"/>
        <end position="83"/>
    </location>
</feature>
<dbReference type="InterPro" id="IPR011042">
    <property type="entry name" value="6-blade_b-propeller_TolB-like"/>
</dbReference>
<dbReference type="OrthoDB" id="342730at2759"/>
<dbReference type="CTD" id="8231493"/>
<dbReference type="CDD" id="cd14954">
    <property type="entry name" value="NHL_TRIM71_like"/>
    <property type="match status" value="1"/>
</dbReference>
<feature type="repeat" description="NHL" evidence="2">
    <location>
        <begin position="185"/>
        <end position="228"/>
    </location>
</feature>
<dbReference type="Proteomes" id="UP000009046">
    <property type="component" value="Unassembled WGS sequence"/>
</dbReference>